<dbReference type="AlphaFoldDB" id="A0A0B6ZLX9"/>
<evidence type="ECO:0000313" key="2">
    <source>
        <dbReference type="EMBL" id="CEK68740.1"/>
    </source>
</evidence>
<feature type="non-terminal residue" evidence="2">
    <location>
        <position position="75"/>
    </location>
</feature>
<feature type="non-terminal residue" evidence="2">
    <location>
        <position position="1"/>
    </location>
</feature>
<feature type="signal peptide" evidence="1">
    <location>
        <begin position="1"/>
        <end position="23"/>
    </location>
</feature>
<reference evidence="2" key="1">
    <citation type="submission" date="2014-12" db="EMBL/GenBank/DDBJ databases">
        <title>Insight into the proteome of Arion vulgaris.</title>
        <authorList>
            <person name="Aradska J."/>
            <person name="Bulat T."/>
            <person name="Smidak R."/>
            <person name="Sarate P."/>
            <person name="Gangsoo J."/>
            <person name="Sialana F."/>
            <person name="Bilban M."/>
            <person name="Lubec G."/>
        </authorList>
    </citation>
    <scope>NUCLEOTIDE SEQUENCE</scope>
    <source>
        <tissue evidence="2">Skin</tissue>
    </source>
</reference>
<accession>A0A0B6ZLX9</accession>
<dbReference type="EMBL" id="HACG01021875">
    <property type="protein sequence ID" value="CEK68740.1"/>
    <property type="molecule type" value="Transcribed_RNA"/>
</dbReference>
<feature type="chain" id="PRO_5002110821" evidence="1">
    <location>
        <begin position="24"/>
        <end position="75"/>
    </location>
</feature>
<name>A0A0B6ZLX9_9EUPU</name>
<keyword evidence="1" id="KW-0732">Signal</keyword>
<protein>
    <submittedName>
        <fullName evidence="2">Uncharacterized protein</fullName>
    </submittedName>
</protein>
<organism evidence="2">
    <name type="scientific">Arion vulgaris</name>
    <dbReference type="NCBI Taxonomy" id="1028688"/>
    <lineage>
        <taxon>Eukaryota</taxon>
        <taxon>Metazoa</taxon>
        <taxon>Spiralia</taxon>
        <taxon>Lophotrochozoa</taxon>
        <taxon>Mollusca</taxon>
        <taxon>Gastropoda</taxon>
        <taxon>Heterobranchia</taxon>
        <taxon>Euthyneura</taxon>
        <taxon>Panpulmonata</taxon>
        <taxon>Eupulmonata</taxon>
        <taxon>Stylommatophora</taxon>
        <taxon>Helicina</taxon>
        <taxon>Arionoidea</taxon>
        <taxon>Arionidae</taxon>
        <taxon>Arion</taxon>
    </lineage>
</organism>
<evidence type="ECO:0000256" key="1">
    <source>
        <dbReference type="SAM" id="SignalP"/>
    </source>
</evidence>
<gene>
    <name evidence="2" type="primary">ORF67512</name>
</gene>
<sequence length="75" mass="8511">FRIIMKSLLSLLLVTLVISSAFASKLSSAILENDNDDRYRNVKTYSNVDDNDYGSFESTEVRENVVEKNIKEGHP</sequence>
<proteinExistence type="predicted"/>